<dbReference type="Pfam" id="PF00010">
    <property type="entry name" value="HLH"/>
    <property type="match status" value="1"/>
</dbReference>
<dbReference type="PANTHER" id="PTHR10985">
    <property type="entry name" value="BASIC HELIX-LOOP-HELIX TRANSCRIPTION FACTOR, HES-RELATED"/>
    <property type="match status" value="1"/>
</dbReference>
<comment type="caution">
    <text evidence="8">The sequence shown here is derived from an EMBL/GenBank/DDBJ whole genome shotgun (WGS) entry which is preliminary data.</text>
</comment>
<feature type="region of interest" description="Disordered" evidence="6">
    <location>
        <begin position="56"/>
        <end position="80"/>
    </location>
</feature>
<keyword evidence="2" id="KW-0678">Repressor</keyword>
<proteinExistence type="predicted"/>
<evidence type="ECO:0000313" key="9">
    <source>
        <dbReference type="Proteomes" id="UP001591681"/>
    </source>
</evidence>
<dbReference type="CDD" id="cd11462">
    <property type="entry name" value="bHLH-O_HES7"/>
    <property type="match status" value="1"/>
</dbReference>
<dbReference type="SMART" id="SM00353">
    <property type="entry name" value="HLH"/>
    <property type="match status" value="1"/>
</dbReference>
<comment type="subcellular location">
    <subcellularLocation>
        <location evidence="1">Nucleus</location>
    </subcellularLocation>
</comment>
<dbReference type="SUPFAM" id="SSF47459">
    <property type="entry name" value="HLH, helix-loop-helix DNA-binding domain"/>
    <property type="match status" value="1"/>
</dbReference>
<evidence type="ECO:0000256" key="1">
    <source>
        <dbReference type="ARBA" id="ARBA00004123"/>
    </source>
</evidence>
<dbReference type="EMBL" id="JBHFQA010000024">
    <property type="protein sequence ID" value="KAL2077150.1"/>
    <property type="molecule type" value="Genomic_DNA"/>
</dbReference>
<dbReference type="GO" id="GO:0005634">
    <property type="term" value="C:nucleus"/>
    <property type="evidence" value="ECO:0007669"/>
    <property type="project" value="UniProtKB-SubCell"/>
</dbReference>
<evidence type="ECO:0000256" key="6">
    <source>
        <dbReference type="SAM" id="MobiDB-lite"/>
    </source>
</evidence>
<dbReference type="InterPro" id="IPR011598">
    <property type="entry name" value="bHLH_dom"/>
</dbReference>
<evidence type="ECO:0000313" key="8">
    <source>
        <dbReference type="EMBL" id="KAL2077150.1"/>
    </source>
</evidence>
<dbReference type="Proteomes" id="UP001591681">
    <property type="component" value="Unassembled WGS sequence"/>
</dbReference>
<dbReference type="InterPro" id="IPR050370">
    <property type="entry name" value="HES_HEY"/>
</dbReference>
<keyword evidence="3" id="KW-0805">Transcription regulation</keyword>
<sequence length="202" mass="22710">MEKRRRDRINHSLETLRLLLSENTNNEKLKSPKVEKAEILESVVNFLRAEQAELQARNKRGRKRAREEEEEEEEGSNALPHNQMYCDGMRACLLTVSHFIASKNQELECGPEQKGSYKHQQIITTTATNSYRHPATMATSPCDPRTLSAKQQSMPGSLATCFSASTASFGPQATYLAAKNMAATLKPSLVLSSDCVWRPWPQ</sequence>
<reference evidence="8 9" key="1">
    <citation type="submission" date="2024-09" db="EMBL/GenBank/DDBJ databases">
        <title>A chromosome-level genome assembly of Gray's grenadier anchovy, Coilia grayii.</title>
        <authorList>
            <person name="Fu Z."/>
        </authorList>
    </citation>
    <scope>NUCLEOTIDE SEQUENCE [LARGE SCALE GENOMIC DNA]</scope>
    <source>
        <strain evidence="8">G4</strain>
        <tissue evidence="8">Muscle</tissue>
    </source>
</reference>
<dbReference type="Gene3D" id="4.10.280.10">
    <property type="entry name" value="Helix-loop-helix DNA-binding domain"/>
    <property type="match status" value="1"/>
</dbReference>
<feature type="domain" description="BHLH" evidence="7">
    <location>
        <begin position="1"/>
        <end position="50"/>
    </location>
</feature>
<evidence type="ECO:0000256" key="4">
    <source>
        <dbReference type="ARBA" id="ARBA00023163"/>
    </source>
</evidence>
<dbReference type="PROSITE" id="PS50888">
    <property type="entry name" value="BHLH"/>
    <property type="match status" value="1"/>
</dbReference>
<evidence type="ECO:0000259" key="7">
    <source>
        <dbReference type="PROSITE" id="PS50888"/>
    </source>
</evidence>
<name>A0ABD1IQ64_9TELE</name>
<evidence type="ECO:0000256" key="3">
    <source>
        <dbReference type="ARBA" id="ARBA00023015"/>
    </source>
</evidence>
<keyword evidence="4" id="KW-0804">Transcription</keyword>
<gene>
    <name evidence="8" type="ORF">ACEWY4_026654</name>
</gene>
<keyword evidence="9" id="KW-1185">Reference proteome</keyword>
<keyword evidence="5" id="KW-0539">Nucleus</keyword>
<evidence type="ECO:0000256" key="2">
    <source>
        <dbReference type="ARBA" id="ARBA00022491"/>
    </source>
</evidence>
<accession>A0ABD1IQ64</accession>
<dbReference type="InterPro" id="IPR032644">
    <property type="entry name" value="HES-7_bHLH-O"/>
</dbReference>
<organism evidence="8 9">
    <name type="scientific">Coilia grayii</name>
    <name type="common">Gray's grenadier anchovy</name>
    <dbReference type="NCBI Taxonomy" id="363190"/>
    <lineage>
        <taxon>Eukaryota</taxon>
        <taxon>Metazoa</taxon>
        <taxon>Chordata</taxon>
        <taxon>Craniata</taxon>
        <taxon>Vertebrata</taxon>
        <taxon>Euteleostomi</taxon>
        <taxon>Actinopterygii</taxon>
        <taxon>Neopterygii</taxon>
        <taxon>Teleostei</taxon>
        <taxon>Clupei</taxon>
        <taxon>Clupeiformes</taxon>
        <taxon>Clupeoidei</taxon>
        <taxon>Engraulidae</taxon>
        <taxon>Coilinae</taxon>
        <taxon>Coilia</taxon>
    </lineage>
</organism>
<dbReference type="AlphaFoldDB" id="A0ABD1IQ64"/>
<protein>
    <recommendedName>
        <fullName evidence="7">BHLH domain-containing protein</fullName>
    </recommendedName>
</protein>
<evidence type="ECO:0000256" key="5">
    <source>
        <dbReference type="ARBA" id="ARBA00023242"/>
    </source>
</evidence>
<dbReference type="InterPro" id="IPR036638">
    <property type="entry name" value="HLH_DNA-bd_sf"/>
</dbReference>